<keyword evidence="10" id="KW-1185">Reference proteome</keyword>
<keyword evidence="5" id="KW-0472">Membrane</keyword>
<dbReference type="InterPro" id="IPR015812">
    <property type="entry name" value="Integrin_bsu"/>
</dbReference>
<evidence type="ECO:0000256" key="7">
    <source>
        <dbReference type="ARBA" id="ARBA00023180"/>
    </source>
</evidence>
<evidence type="ECO:0000259" key="8">
    <source>
        <dbReference type="Pfam" id="PF00362"/>
    </source>
</evidence>
<protein>
    <recommendedName>
        <fullName evidence="8">Integrin beta subunit VWA domain-containing protein</fullName>
    </recommendedName>
</protein>
<dbReference type="Pfam" id="PF00362">
    <property type="entry name" value="Integrin_beta"/>
    <property type="match status" value="1"/>
</dbReference>
<keyword evidence="3" id="KW-0812">Transmembrane</keyword>
<dbReference type="InterPro" id="IPR036465">
    <property type="entry name" value="vWFA_dom_sf"/>
</dbReference>
<evidence type="ECO:0000256" key="6">
    <source>
        <dbReference type="ARBA" id="ARBA00023157"/>
    </source>
</evidence>
<dbReference type="Gene3D" id="3.40.50.410">
    <property type="entry name" value="von Willebrand factor, type A domain"/>
    <property type="match status" value="1"/>
</dbReference>
<evidence type="ECO:0000313" key="9">
    <source>
        <dbReference type="EMBL" id="KAL0184209.1"/>
    </source>
</evidence>
<dbReference type="EMBL" id="JAMKFB020000009">
    <property type="protein sequence ID" value="KAL0184209.1"/>
    <property type="molecule type" value="Genomic_DNA"/>
</dbReference>
<name>A0ABD0QDF5_CIRMR</name>
<keyword evidence="4" id="KW-0401">Integrin</keyword>
<evidence type="ECO:0000313" key="10">
    <source>
        <dbReference type="Proteomes" id="UP001529510"/>
    </source>
</evidence>
<keyword evidence="7" id="KW-0325">Glycoprotein</keyword>
<organism evidence="9 10">
    <name type="scientific">Cirrhinus mrigala</name>
    <name type="common">Mrigala</name>
    <dbReference type="NCBI Taxonomy" id="683832"/>
    <lineage>
        <taxon>Eukaryota</taxon>
        <taxon>Metazoa</taxon>
        <taxon>Chordata</taxon>
        <taxon>Craniata</taxon>
        <taxon>Vertebrata</taxon>
        <taxon>Euteleostomi</taxon>
        <taxon>Actinopterygii</taxon>
        <taxon>Neopterygii</taxon>
        <taxon>Teleostei</taxon>
        <taxon>Ostariophysi</taxon>
        <taxon>Cypriniformes</taxon>
        <taxon>Cyprinidae</taxon>
        <taxon>Labeoninae</taxon>
        <taxon>Labeonini</taxon>
        <taxon>Cirrhinus</taxon>
    </lineage>
</organism>
<dbReference type="GO" id="GO:0016020">
    <property type="term" value="C:membrane"/>
    <property type="evidence" value="ECO:0007669"/>
    <property type="project" value="UniProtKB-SubCell"/>
</dbReference>
<evidence type="ECO:0000256" key="3">
    <source>
        <dbReference type="ARBA" id="ARBA00022692"/>
    </source>
</evidence>
<feature type="domain" description="Integrin beta subunit VWA" evidence="8">
    <location>
        <begin position="1"/>
        <end position="54"/>
    </location>
</feature>
<evidence type="ECO:0000256" key="4">
    <source>
        <dbReference type="ARBA" id="ARBA00023037"/>
    </source>
</evidence>
<dbReference type="InterPro" id="IPR002369">
    <property type="entry name" value="Integrin_bsu_VWA"/>
</dbReference>
<evidence type="ECO:0000256" key="5">
    <source>
        <dbReference type="ARBA" id="ARBA00023136"/>
    </source>
</evidence>
<accession>A0ABD0QDF5</accession>
<comment type="caution">
    <text evidence="9">The sequence shown here is derived from an EMBL/GenBank/DDBJ whole genome shotgun (WGS) entry which is preliminary data.</text>
</comment>
<comment type="similarity">
    <text evidence="2">Belongs to the integrin beta chain family.</text>
</comment>
<proteinExistence type="inferred from homology"/>
<dbReference type="SUPFAM" id="SSF53300">
    <property type="entry name" value="vWA-like"/>
    <property type="match status" value="1"/>
</dbReference>
<feature type="non-terminal residue" evidence="9">
    <location>
        <position position="54"/>
    </location>
</feature>
<dbReference type="GO" id="GO:0007229">
    <property type="term" value="P:integrin-mediated signaling pathway"/>
    <property type="evidence" value="ECO:0007669"/>
    <property type="project" value="UniProtKB-KW"/>
</dbReference>
<evidence type="ECO:0000256" key="1">
    <source>
        <dbReference type="ARBA" id="ARBA00004479"/>
    </source>
</evidence>
<dbReference type="Proteomes" id="UP001529510">
    <property type="component" value="Unassembled WGS sequence"/>
</dbReference>
<keyword evidence="6" id="KW-1015">Disulfide bond</keyword>
<dbReference type="PANTHER" id="PTHR10082:SF26">
    <property type="entry name" value="INTEGRIN BETA-5"/>
    <property type="match status" value="1"/>
</dbReference>
<gene>
    <name evidence="9" type="ORF">M9458_019905</name>
</gene>
<reference evidence="9 10" key="1">
    <citation type="submission" date="2024-05" db="EMBL/GenBank/DDBJ databases">
        <title>Genome sequencing and assembly of Indian major carp, Cirrhinus mrigala (Hamilton, 1822).</title>
        <authorList>
            <person name="Mohindra V."/>
            <person name="Chowdhury L.M."/>
            <person name="Lal K."/>
            <person name="Jena J.K."/>
        </authorList>
    </citation>
    <scope>NUCLEOTIDE SEQUENCE [LARGE SCALE GENOMIC DNA]</scope>
    <source>
        <strain evidence="9">CM1030</strain>
        <tissue evidence="9">Blood</tissue>
    </source>
</reference>
<evidence type="ECO:0000256" key="2">
    <source>
        <dbReference type="ARBA" id="ARBA00007449"/>
    </source>
</evidence>
<sequence length="54" mass="6054">EKIGWRKEAYHLLVFATDDVPHLALDGKLGGLVHPHDGQCHLNDKNEYSAANKM</sequence>
<comment type="subcellular location">
    <subcellularLocation>
        <location evidence="1">Membrane</location>
        <topology evidence="1">Single-pass type I membrane protein</topology>
    </subcellularLocation>
</comment>
<feature type="non-terminal residue" evidence="9">
    <location>
        <position position="1"/>
    </location>
</feature>
<dbReference type="PANTHER" id="PTHR10082">
    <property type="entry name" value="INTEGRIN BETA SUBUNIT"/>
    <property type="match status" value="1"/>
</dbReference>
<dbReference type="AlphaFoldDB" id="A0ABD0QDF5"/>